<dbReference type="AlphaFoldDB" id="A0A1H3G441"/>
<dbReference type="InterPro" id="IPR000914">
    <property type="entry name" value="SBP_5_dom"/>
</dbReference>
<proteinExistence type="inferred from homology"/>
<feature type="transmembrane region" description="Helical" evidence="4">
    <location>
        <begin position="12"/>
        <end position="32"/>
    </location>
</feature>
<dbReference type="InterPro" id="IPR039424">
    <property type="entry name" value="SBP_5"/>
</dbReference>
<evidence type="ECO:0000313" key="7">
    <source>
        <dbReference type="Proteomes" id="UP000199266"/>
    </source>
</evidence>
<sequence>MRRYRGSVGKGPFGVGIFIALIVLFSFFGMIFSESPSIAAEKKVIVQAMDRDPDILDTMKAAWYSDALIYLHDRLVSRDYNFGYRPGLATSWDVSEDGLMWTFHLKKEVKFHDGTPFTAKDVKWTIDTIKDPKTASPFAGDLKAIDQVKIIDDYTVQMTLKYPFPNLLFNLSNTASGIQKAGCYDEYGEDYGIKTVIGTGPFMFKEWVRGDRIVLVKNPHYNWGPEWMSNQGPPLFDELVIRTIPEESSRIMELLTGGVHVLRDVPPLQVDKLKNNPEINIFTEQSTKLGYLAYACDKKPFDDVLVRRAINHAVDRETIVKYIFSGYATPAYGYLPQALKDEYLEESEELGYKYDPAKAKELLAKAGFPDGFETTLSAENDSTSKRLAEVLQAQLAEIGIRAKIQLFDSASYVAMLKAGQQDLFVRLYSWPNADILDWFLLSSQFPYPNHSRWCDPKTDELINSAATAPTWEERAEKYKEVQRYLIEQAVWCPIYIPDMMLAVRKEVKNFKIHPWMIQYSDGIDIETK</sequence>
<organism evidence="6 7">
    <name type="scientific">Acetomicrobium thermoterrenum DSM 13490</name>
    <dbReference type="NCBI Taxonomy" id="1120987"/>
    <lineage>
        <taxon>Bacteria</taxon>
        <taxon>Thermotogati</taxon>
        <taxon>Synergistota</taxon>
        <taxon>Synergistia</taxon>
        <taxon>Synergistales</taxon>
        <taxon>Acetomicrobiaceae</taxon>
        <taxon>Acetomicrobium</taxon>
    </lineage>
</organism>
<dbReference type="RefSeq" id="WP_091461538.1">
    <property type="nucleotide sequence ID" value="NZ_FNPD01000007.1"/>
</dbReference>
<dbReference type="GO" id="GO:0015833">
    <property type="term" value="P:peptide transport"/>
    <property type="evidence" value="ECO:0007669"/>
    <property type="project" value="TreeGrafter"/>
</dbReference>
<accession>A0A1H3G441</accession>
<dbReference type="Proteomes" id="UP000199266">
    <property type="component" value="Unassembled WGS sequence"/>
</dbReference>
<dbReference type="Pfam" id="PF00496">
    <property type="entry name" value="SBP_bac_5"/>
    <property type="match status" value="1"/>
</dbReference>
<dbReference type="Gene3D" id="3.40.190.10">
    <property type="entry name" value="Periplasmic binding protein-like II"/>
    <property type="match status" value="1"/>
</dbReference>
<evidence type="ECO:0000256" key="2">
    <source>
        <dbReference type="ARBA" id="ARBA00022448"/>
    </source>
</evidence>
<keyword evidence="4" id="KW-1133">Transmembrane helix</keyword>
<comment type="similarity">
    <text evidence="1">Belongs to the bacterial solute-binding protein 5 family.</text>
</comment>
<dbReference type="Gene3D" id="3.90.76.10">
    <property type="entry name" value="Dipeptide-binding Protein, Domain 1"/>
    <property type="match status" value="1"/>
</dbReference>
<dbReference type="PANTHER" id="PTHR30290:SF9">
    <property type="entry name" value="OLIGOPEPTIDE-BINDING PROTEIN APPA"/>
    <property type="match status" value="1"/>
</dbReference>
<dbReference type="EMBL" id="FNPD01000007">
    <property type="protein sequence ID" value="SDX97184.1"/>
    <property type="molecule type" value="Genomic_DNA"/>
</dbReference>
<evidence type="ECO:0000259" key="5">
    <source>
        <dbReference type="Pfam" id="PF00496"/>
    </source>
</evidence>
<protein>
    <submittedName>
        <fullName evidence="6">Peptide/nickel transport system substrate-binding protein</fullName>
    </submittedName>
</protein>
<keyword evidence="4" id="KW-0472">Membrane</keyword>
<dbReference type="PANTHER" id="PTHR30290">
    <property type="entry name" value="PERIPLASMIC BINDING COMPONENT OF ABC TRANSPORTER"/>
    <property type="match status" value="1"/>
</dbReference>
<dbReference type="PIRSF" id="PIRSF002741">
    <property type="entry name" value="MppA"/>
    <property type="match status" value="1"/>
</dbReference>
<gene>
    <name evidence="6" type="ORF">SAMN03080603_01340</name>
</gene>
<keyword evidence="3" id="KW-0732">Signal</keyword>
<evidence type="ECO:0000256" key="1">
    <source>
        <dbReference type="ARBA" id="ARBA00005695"/>
    </source>
</evidence>
<evidence type="ECO:0000256" key="3">
    <source>
        <dbReference type="ARBA" id="ARBA00022729"/>
    </source>
</evidence>
<name>A0A1H3G441_9BACT</name>
<dbReference type="InterPro" id="IPR030678">
    <property type="entry name" value="Peptide/Ni-bd"/>
</dbReference>
<dbReference type="GO" id="GO:0043190">
    <property type="term" value="C:ATP-binding cassette (ABC) transporter complex"/>
    <property type="evidence" value="ECO:0007669"/>
    <property type="project" value="InterPro"/>
</dbReference>
<evidence type="ECO:0000313" key="6">
    <source>
        <dbReference type="EMBL" id="SDX97184.1"/>
    </source>
</evidence>
<keyword evidence="4" id="KW-0812">Transmembrane</keyword>
<feature type="domain" description="Solute-binding protein family 5" evidence="5">
    <location>
        <begin position="84"/>
        <end position="430"/>
    </location>
</feature>
<dbReference type="Gene3D" id="3.10.105.10">
    <property type="entry name" value="Dipeptide-binding Protein, Domain 3"/>
    <property type="match status" value="1"/>
</dbReference>
<dbReference type="GO" id="GO:0042597">
    <property type="term" value="C:periplasmic space"/>
    <property type="evidence" value="ECO:0007669"/>
    <property type="project" value="UniProtKB-ARBA"/>
</dbReference>
<keyword evidence="2" id="KW-0813">Transport</keyword>
<dbReference type="GO" id="GO:1904680">
    <property type="term" value="F:peptide transmembrane transporter activity"/>
    <property type="evidence" value="ECO:0007669"/>
    <property type="project" value="TreeGrafter"/>
</dbReference>
<evidence type="ECO:0000256" key="4">
    <source>
        <dbReference type="SAM" id="Phobius"/>
    </source>
</evidence>
<keyword evidence="7" id="KW-1185">Reference proteome</keyword>
<dbReference type="SUPFAM" id="SSF53850">
    <property type="entry name" value="Periplasmic binding protein-like II"/>
    <property type="match status" value="1"/>
</dbReference>
<reference evidence="7" key="1">
    <citation type="submission" date="2016-10" db="EMBL/GenBank/DDBJ databases">
        <authorList>
            <person name="Varghese N."/>
            <person name="Submissions S."/>
        </authorList>
    </citation>
    <scope>NUCLEOTIDE SEQUENCE [LARGE SCALE GENOMIC DNA]</scope>
    <source>
        <strain evidence="7">DSM 13490</strain>
    </source>
</reference>
<dbReference type="CDD" id="cd00995">
    <property type="entry name" value="PBP2_NikA_DppA_OppA_like"/>
    <property type="match status" value="1"/>
</dbReference>